<feature type="signal peptide" evidence="1">
    <location>
        <begin position="1"/>
        <end position="23"/>
    </location>
</feature>
<evidence type="ECO:0000256" key="1">
    <source>
        <dbReference type="SAM" id="SignalP"/>
    </source>
</evidence>
<evidence type="ECO:0000313" key="3">
    <source>
        <dbReference type="WBParaSite" id="Pan_g20354.t1"/>
    </source>
</evidence>
<dbReference type="Proteomes" id="UP000492821">
    <property type="component" value="Unassembled WGS sequence"/>
</dbReference>
<organism evidence="2 3">
    <name type="scientific">Panagrellus redivivus</name>
    <name type="common">Microworm</name>
    <dbReference type="NCBI Taxonomy" id="6233"/>
    <lineage>
        <taxon>Eukaryota</taxon>
        <taxon>Metazoa</taxon>
        <taxon>Ecdysozoa</taxon>
        <taxon>Nematoda</taxon>
        <taxon>Chromadorea</taxon>
        <taxon>Rhabditida</taxon>
        <taxon>Tylenchina</taxon>
        <taxon>Panagrolaimomorpha</taxon>
        <taxon>Panagrolaimoidea</taxon>
        <taxon>Panagrolaimidae</taxon>
        <taxon>Panagrellus</taxon>
    </lineage>
</organism>
<dbReference type="InterPro" id="IPR035940">
    <property type="entry name" value="CAP_sf"/>
</dbReference>
<keyword evidence="2" id="KW-1185">Reference proteome</keyword>
<protein>
    <submittedName>
        <fullName evidence="3">ZP domain-containing protein</fullName>
    </submittedName>
</protein>
<reference evidence="3" key="2">
    <citation type="submission" date="2020-10" db="UniProtKB">
        <authorList>
            <consortium name="WormBaseParasite"/>
        </authorList>
    </citation>
    <scope>IDENTIFICATION</scope>
</reference>
<dbReference type="SUPFAM" id="SSF50494">
    <property type="entry name" value="Trypsin-like serine proteases"/>
    <property type="match status" value="1"/>
</dbReference>
<dbReference type="InterPro" id="IPR009003">
    <property type="entry name" value="Peptidase_S1_PA"/>
</dbReference>
<dbReference type="SUPFAM" id="SSF55797">
    <property type="entry name" value="PR-1-like"/>
    <property type="match status" value="1"/>
</dbReference>
<name>A0A7E4VF85_PANRE</name>
<keyword evidence="1" id="KW-0732">Signal</keyword>
<proteinExistence type="predicted"/>
<feature type="chain" id="PRO_5028852090" evidence="1">
    <location>
        <begin position="24"/>
        <end position="517"/>
    </location>
</feature>
<evidence type="ECO:0000313" key="2">
    <source>
        <dbReference type="Proteomes" id="UP000492821"/>
    </source>
</evidence>
<accession>A0A7E4VF85</accession>
<reference evidence="2" key="1">
    <citation type="journal article" date="2013" name="Genetics">
        <title>The draft genome and transcriptome of Panagrellus redivivus are shaped by the harsh demands of a free-living lifestyle.</title>
        <authorList>
            <person name="Srinivasan J."/>
            <person name="Dillman A.R."/>
            <person name="Macchietto M.G."/>
            <person name="Heikkinen L."/>
            <person name="Lakso M."/>
            <person name="Fracchia K.M."/>
            <person name="Antoshechkin I."/>
            <person name="Mortazavi A."/>
            <person name="Wong G."/>
            <person name="Sternberg P.W."/>
        </authorList>
    </citation>
    <scope>NUCLEOTIDE SEQUENCE [LARGE SCALE GENOMIC DNA]</scope>
    <source>
        <strain evidence="2">MT8872</strain>
    </source>
</reference>
<sequence length="517" mass="56566">MMCLLCTVAAVLVLSLLGTVVDSAYVCKTPSSPPVSTTPDKCLNKVETGSVMSNEARQSVVNAVNLYRAFITNQCDKFKSGKPKSANFRKIQYSCDLEQQVKFTCPAKTQTFETSGTVFRIIVWGSTAYSIFYRLAPWLEELEINGETQDFVDNTVRFANTVRFYLNGDAVEIGCYVNKCHGLHYLACTTATQIPKSGALYTPGNRCQKNTDCTVPGYHICDMEYGLCDKGGKPPQQCQKDADCTDSDSPICNLDASLCGPLTCKFSESGLTIDACQDLHQCSEATDKANPEKHFCQSTVIIAERNNDHTFTVKGFGAAVGEKHLLTSVSSKFSKCGTTDLYVIVGGTKIYPLRTSSVKPRMRHGSFNINAGQDLLLVKLAAASPFKFDQFLKVKKVSLGVQDKSLTVRLQSDKMAMNSILLQPDDECLKIFSSNSAFPYTQNSNMACGLDENDKATKFLSGAPLCDVPLTDGKHVLHGIRSLSSHDPGHKNGFLVTKLAPNCDWLFQVSEGEVKCI</sequence>
<dbReference type="WBParaSite" id="Pan_g20354.t1">
    <property type="protein sequence ID" value="Pan_g20354.t1"/>
    <property type="gene ID" value="Pan_g20354"/>
</dbReference>
<dbReference type="AlphaFoldDB" id="A0A7E4VF85"/>
<dbReference type="Gene3D" id="3.40.33.10">
    <property type="entry name" value="CAP"/>
    <property type="match status" value="1"/>
</dbReference>